<organism evidence="3 4">
    <name type="scientific">Flavobacterium cellulosilyticum</name>
    <dbReference type="NCBI Taxonomy" id="2541731"/>
    <lineage>
        <taxon>Bacteria</taxon>
        <taxon>Pseudomonadati</taxon>
        <taxon>Bacteroidota</taxon>
        <taxon>Flavobacteriia</taxon>
        <taxon>Flavobacteriales</taxon>
        <taxon>Flavobacteriaceae</taxon>
        <taxon>Flavobacterium</taxon>
    </lineage>
</organism>
<comment type="caution">
    <text evidence="3">The sequence shown here is derived from an EMBL/GenBank/DDBJ whole genome shotgun (WGS) entry which is preliminary data.</text>
</comment>
<keyword evidence="1" id="KW-0472">Membrane</keyword>
<dbReference type="OrthoDB" id="9768177at2"/>
<dbReference type="FunFam" id="2.170.130.10:FF:000003">
    <property type="entry name" value="SusC/RagA family TonB-linked outer membrane protein"/>
    <property type="match status" value="1"/>
</dbReference>
<comment type="subcellular location">
    <subcellularLocation>
        <location evidence="1">Cell outer membrane</location>
        <topology evidence="1">Multi-pass membrane protein</topology>
    </subcellularLocation>
</comment>
<dbReference type="InterPro" id="IPR023997">
    <property type="entry name" value="TonB-dep_OMP_SusC/RagA_CS"/>
</dbReference>
<comment type="similarity">
    <text evidence="1">Belongs to the TonB-dependent receptor family.</text>
</comment>
<dbReference type="NCBIfam" id="TIGR04057">
    <property type="entry name" value="SusC_RagA_signa"/>
    <property type="match status" value="1"/>
</dbReference>
<keyword evidence="1" id="KW-0998">Cell outer membrane</keyword>
<keyword evidence="4" id="KW-1185">Reference proteome</keyword>
<dbReference type="SUPFAM" id="SSF56935">
    <property type="entry name" value="Porins"/>
    <property type="match status" value="1"/>
</dbReference>
<dbReference type="RefSeq" id="WP_132000704.1">
    <property type="nucleotide sequence ID" value="NZ_SMFK01000001.1"/>
</dbReference>
<dbReference type="AlphaFoldDB" id="A0A4R5CM47"/>
<feature type="domain" description="TonB-dependent receptor plug" evidence="2">
    <location>
        <begin position="145"/>
        <end position="251"/>
    </location>
</feature>
<proteinExistence type="inferred from homology"/>
<accession>A0A4R5CM47</accession>
<dbReference type="EMBL" id="SMFK01000001">
    <property type="protein sequence ID" value="TDD99503.1"/>
    <property type="molecule type" value="Genomic_DNA"/>
</dbReference>
<evidence type="ECO:0000313" key="4">
    <source>
        <dbReference type="Proteomes" id="UP000295479"/>
    </source>
</evidence>
<dbReference type="InterPro" id="IPR039426">
    <property type="entry name" value="TonB-dep_rcpt-like"/>
</dbReference>
<dbReference type="GO" id="GO:0009279">
    <property type="term" value="C:cell outer membrane"/>
    <property type="evidence" value="ECO:0007669"/>
    <property type="project" value="UniProtKB-SubCell"/>
</dbReference>
<keyword evidence="1" id="KW-0812">Transmembrane</keyword>
<dbReference type="InterPro" id="IPR012910">
    <property type="entry name" value="Plug_dom"/>
</dbReference>
<gene>
    <name evidence="3" type="ORF">E0F76_01905</name>
</gene>
<dbReference type="InterPro" id="IPR037066">
    <property type="entry name" value="Plug_dom_sf"/>
</dbReference>
<dbReference type="InterPro" id="IPR008969">
    <property type="entry name" value="CarboxyPept-like_regulatory"/>
</dbReference>
<dbReference type="Pfam" id="PF07715">
    <property type="entry name" value="Plug"/>
    <property type="match status" value="1"/>
</dbReference>
<evidence type="ECO:0000256" key="1">
    <source>
        <dbReference type="PROSITE-ProRule" id="PRU01360"/>
    </source>
</evidence>
<dbReference type="Gene3D" id="2.60.40.1120">
    <property type="entry name" value="Carboxypeptidase-like, regulatory domain"/>
    <property type="match status" value="1"/>
</dbReference>
<dbReference type="InterPro" id="IPR023996">
    <property type="entry name" value="TonB-dep_OMP_SusC/RagA"/>
</dbReference>
<keyword evidence="1" id="KW-0813">Transport</keyword>
<evidence type="ECO:0000259" key="2">
    <source>
        <dbReference type="Pfam" id="PF07715"/>
    </source>
</evidence>
<name>A0A4R5CM47_9FLAO</name>
<sequence length="1070" mass="118286">MKIQLIKIPRKGKFVVIGVLFQFMFSNAVLANEGHKTLSLLVEKKVQTTQQLIVTGTIISAEDKLPVPGVTIVVKGNSTLGVISDIDGKYKIILPNSVAVLVFSSIGFNTIEKKINGQSEINVVMTLNKTTLEEVVIVGYGKQKKASVVAAISQISGSTLERAGGVQSIGAALTGNAPGLITSASTGMPGEEDPRIVIRGTSTWNGSSPLILVDGIERPMSSVDIGSVESVSILKDASATAVYGVRGANGVILITTKRGSVGKALIRARVNTTMKVPSQLPNKYDSYDALTVKNQAIENELALSPSSWNDYLPQAIIDKYRFPANQGERERYPNVNWDDTLFKDYTMSYNASLNVSGGTEFVKYFTSADFLSEGDLFRKYSNDRGYDPGYGFNRLNVRTNLDFKITPTTTFVVNLSGSHAVKKSPWGASGGEYTMWDAAYSTAPDVFLPYYESDGSWGYYAPNPGKASNSVRNLAISGIQYKTTTRLTTDFAIDQKLDMLVRGLNFKGTIALDNTFVEGDRGVNDLYNDTQQKYIDPVSGMATYTQNYDTTNRFDFQEGVKWSPSAGTVQNWGTQRRLFYQGQLNYSLNIQSDHDITAMGLFNRNENATGSEIPHYREDWVFRTTYGYKGKYFAEYNGAYNGSEQFSKKNRFAFFSSGGIGWIVSKEGFMKKTESFLDLLKVRLNYGEIGDDNIGGRFGYLTQWSYGGQSQLGTSGEGGEASPYTWYKQSSLGNESVSWETAKKSNLGIDYGFFKGLIKGSVDFFKEDRSNVFLSGGGRAIPSYFGASAPPANLGRVKNEGYEFEIKLNHTFANGLNLWADMNVSHSKNKIINADNPELLSDYQKSEGKAIGQAYSYVAQGYYNTWDQLYASTIQDTNDNQKLPGSYNILDYNADGVINSYDNIPYGFTGTPQNTASTTLGFNWKKFSAFVQLYGVNNVTRQVVLGSLTSQNHVVYNNGSYWSKEDTNADSPMPRWLSTPSGYNDAQRYMYDGSYFRLKNAEIAYTFDSSTSFVKSIGIQNIRVFLNGDNLYFWSKMPDDRESNYAGTGWASQGAYPTVKRFNLGANIIF</sequence>
<keyword evidence="1" id="KW-1134">Transmembrane beta strand</keyword>
<dbReference type="Proteomes" id="UP000295479">
    <property type="component" value="Unassembled WGS sequence"/>
</dbReference>
<dbReference type="PROSITE" id="PS52016">
    <property type="entry name" value="TONB_DEPENDENT_REC_3"/>
    <property type="match status" value="1"/>
</dbReference>
<evidence type="ECO:0000313" key="3">
    <source>
        <dbReference type="EMBL" id="TDD99503.1"/>
    </source>
</evidence>
<keyword evidence="3" id="KW-0675">Receptor</keyword>
<dbReference type="Gene3D" id="2.170.130.10">
    <property type="entry name" value="TonB-dependent receptor, plug domain"/>
    <property type="match status" value="1"/>
</dbReference>
<reference evidence="3 4" key="1">
    <citation type="submission" date="2019-03" db="EMBL/GenBank/DDBJ databases">
        <title>Flavobacterium AR-3-4 sp. nov. isolated from arctic soil.</title>
        <authorList>
            <person name="Chaudhary D.K."/>
        </authorList>
    </citation>
    <scope>NUCLEOTIDE SEQUENCE [LARGE SCALE GENOMIC DNA]</scope>
    <source>
        <strain evidence="3 4">AR-3-4</strain>
    </source>
</reference>
<dbReference type="SUPFAM" id="SSF49464">
    <property type="entry name" value="Carboxypeptidase regulatory domain-like"/>
    <property type="match status" value="1"/>
</dbReference>
<dbReference type="Pfam" id="PF13715">
    <property type="entry name" value="CarbopepD_reg_2"/>
    <property type="match status" value="1"/>
</dbReference>
<protein>
    <submittedName>
        <fullName evidence="3">TonB-dependent receptor</fullName>
    </submittedName>
</protein>
<dbReference type="NCBIfam" id="TIGR04056">
    <property type="entry name" value="OMP_RagA_SusC"/>
    <property type="match status" value="1"/>
</dbReference>